<protein>
    <recommendedName>
        <fullName evidence="14">Secreted protein</fullName>
    </recommendedName>
</protein>
<evidence type="ECO:0000313" key="11">
    <source>
        <dbReference type="Proteomes" id="UP000460718"/>
    </source>
</evidence>
<dbReference type="EMBL" id="QXFW01002007">
    <property type="protein sequence ID" value="KAE8983154.1"/>
    <property type="molecule type" value="Genomic_DNA"/>
</dbReference>
<evidence type="ECO:0000313" key="8">
    <source>
        <dbReference type="Proteomes" id="UP000429523"/>
    </source>
</evidence>
<sequence length="70" mass="7454">MRLGPCQLMANLLACCVTMATRTKSPTEKFGGLDLLARRALACMRLRSLVSATSRCIASSASATRVKCCS</sequence>
<feature type="chain" id="PRO_5036165888" description="Secreted protein" evidence="1">
    <location>
        <begin position="21"/>
        <end position="70"/>
    </location>
</feature>
<evidence type="ECO:0000313" key="5">
    <source>
        <dbReference type="EMBL" id="KAE9081446.1"/>
    </source>
</evidence>
<dbReference type="Proteomes" id="UP000440732">
    <property type="component" value="Unassembled WGS sequence"/>
</dbReference>
<accession>A0A6A3QQY2</accession>
<evidence type="ECO:0000313" key="12">
    <source>
        <dbReference type="Proteomes" id="UP000486351"/>
    </source>
</evidence>
<name>A0A6A3QQY2_9STRA</name>
<evidence type="ECO:0008006" key="14">
    <source>
        <dbReference type="Google" id="ProtNLM"/>
    </source>
</evidence>
<dbReference type="EMBL" id="QXFY01002075">
    <property type="protein sequence ID" value="KAE9303531.1"/>
    <property type="molecule type" value="Genomic_DNA"/>
</dbReference>
<dbReference type="Proteomes" id="UP000460718">
    <property type="component" value="Unassembled WGS sequence"/>
</dbReference>
<evidence type="ECO:0000313" key="7">
    <source>
        <dbReference type="EMBL" id="KAE9303531.1"/>
    </source>
</evidence>
<evidence type="ECO:0000313" key="2">
    <source>
        <dbReference type="EMBL" id="KAE8931300.1"/>
    </source>
</evidence>
<dbReference type="Proteomes" id="UP000488956">
    <property type="component" value="Unassembled WGS sequence"/>
</dbReference>
<keyword evidence="1" id="KW-0732">Signal</keyword>
<reference evidence="8 9" key="1">
    <citation type="submission" date="2018-08" db="EMBL/GenBank/DDBJ databases">
        <title>Genomic investigation of the strawberry pathogen Phytophthora fragariae indicates pathogenicity is determined by transcriptional variation in three key races.</title>
        <authorList>
            <person name="Adams T.M."/>
            <person name="Armitage A.D."/>
            <person name="Sobczyk M.K."/>
            <person name="Bates H.J."/>
            <person name="Dunwell J.M."/>
            <person name="Nellist C.F."/>
            <person name="Harrison R.J."/>
        </authorList>
    </citation>
    <scope>NUCLEOTIDE SEQUENCE [LARGE SCALE GENOMIC DNA]</scope>
    <source>
        <strain evidence="6 9">NOV-5</strain>
        <strain evidence="5 10">NOV-71</strain>
        <strain evidence="7 12">NOV-77</strain>
        <strain evidence="2 8">NOV-9</strain>
        <strain evidence="4 13">ONT-3</strain>
        <strain evidence="3 11">SCRP245</strain>
    </source>
</reference>
<dbReference type="EMBL" id="QXGA01002049">
    <property type="protein sequence ID" value="KAE9104888.1"/>
    <property type="molecule type" value="Genomic_DNA"/>
</dbReference>
<evidence type="ECO:0000313" key="3">
    <source>
        <dbReference type="EMBL" id="KAE8983154.1"/>
    </source>
</evidence>
<evidence type="ECO:0000313" key="4">
    <source>
        <dbReference type="EMBL" id="KAE9081263.1"/>
    </source>
</evidence>
<comment type="caution">
    <text evidence="5">The sequence shown here is derived from an EMBL/GenBank/DDBJ whole genome shotgun (WGS) entry which is preliminary data.</text>
</comment>
<gene>
    <name evidence="6" type="ORF">PF006_g21794</name>
    <name evidence="5" type="ORF">PF007_g22656</name>
    <name evidence="7" type="ORF">PF008_g22206</name>
    <name evidence="2" type="ORF">PF009_g18644</name>
    <name evidence="4" type="ORF">PF010_g22060</name>
    <name evidence="3" type="ORF">PF011_g21315</name>
</gene>
<evidence type="ECO:0000256" key="1">
    <source>
        <dbReference type="SAM" id="SignalP"/>
    </source>
</evidence>
<evidence type="ECO:0000313" key="9">
    <source>
        <dbReference type="Proteomes" id="UP000440732"/>
    </source>
</evidence>
<dbReference type="Proteomes" id="UP000486351">
    <property type="component" value="Unassembled WGS sequence"/>
</dbReference>
<feature type="signal peptide" evidence="1">
    <location>
        <begin position="1"/>
        <end position="20"/>
    </location>
</feature>
<organism evidence="5 10">
    <name type="scientific">Phytophthora fragariae</name>
    <dbReference type="NCBI Taxonomy" id="53985"/>
    <lineage>
        <taxon>Eukaryota</taxon>
        <taxon>Sar</taxon>
        <taxon>Stramenopiles</taxon>
        <taxon>Oomycota</taxon>
        <taxon>Peronosporomycetes</taxon>
        <taxon>Peronosporales</taxon>
        <taxon>Peronosporaceae</taxon>
        <taxon>Phytophthora</taxon>
    </lineage>
</organism>
<dbReference type="EMBL" id="QXFZ01002047">
    <property type="protein sequence ID" value="KAE9081446.1"/>
    <property type="molecule type" value="Genomic_DNA"/>
</dbReference>
<dbReference type="EMBL" id="QXFX01002057">
    <property type="protein sequence ID" value="KAE9081263.1"/>
    <property type="molecule type" value="Genomic_DNA"/>
</dbReference>
<proteinExistence type="predicted"/>
<evidence type="ECO:0000313" key="13">
    <source>
        <dbReference type="Proteomes" id="UP000488956"/>
    </source>
</evidence>
<dbReference type="Proteomes" id="UP000441208">
    <property type="component" value="Unassembled WGS sequence"/>
</dbReference>
<dbReference type="Proteomes" id="UP000429523">
    <property type="component" value="Unassembled WGS sequence"/>
</dbReference>
<dbReference type="EMBL" id="QXGF01001260">
    <property type="protein sequence ID" value="KAE8931300.1"/>
    <property type="molecule type" value="Genomic_DNA"/>
</dbReference>
<evidence type="ECO:0000313" key="6">
    <source>
        <dbReference type="EMBL" id="KAE9104888.1"/>
    </source>
</evidence>
<dbReference type="AlphaFoldDB" id="A0A6A3QQY2"/>
<evidence type="ECO:0000313" key="10">
    <source>
        <dbReference type="Proteomes" id="UP000441208"/>
    </source>
</evidence>